<proteinExistence type="predicted"/>
<evidence type="ECO:0000313" key="1">
    <source>
        <dbReference type="EMBL" id="TYS69134.1"/>
    </source>
</evidence>
<sequence>MKEVWISEDGDFSEIEGDGFYRFYLYRIEDVDYQEENKQLLLDFIGKLNIFPLNVLVEGYDEEEKMRRIFEGLGFSYSVDYFTDKRMYSTGGKNFTYHPPFFQIEASSIEELQLIMTETYHLATQNQFYGISFKNIVQLISRNGYSFPKLCRNKDIAALKVSHDGQGFNFYSNMNSLQNMEQVINMLPQGYVVTQINDCVIEK</sequence>
<comment type="caution">
    <text evidence="1">The sequence shown here is derived from an EMBL/GenBank/DDBJ whole genome shotgun (WGS) entry which is preliminary data.</text>
</comment>
<reference evidence="1 2" key="1">
    <citation type="submission" date="2019-08" db="EMBL/GenBank/DDBJ databases">
        <title>Bacillus genomes from the desert of Cuatro Cienegas, Coahuila.</title>
        <authorList>
            <person name="Olmedo-Alvarez G."/>
        </authorList>
    </citation>
    <scope>NUCLEOTIDE SEQUENCE [LARGE SCALE GENOMIC DNA]</scope>
    <source>
        <strain evidence="1 2">CH28_1T</strain>
    </source>
</reference>
<protein>
    <submittedName>
        <fullName evidence="1">Uncharacterized protein</fullName>
    </submittedName>
</protein>
<name>A0A5D4T4R5_9BACI</name>
<dbReference type="RefSeq" id="WP_148987956.1">
    <property type="nucleotide sequence ID" value="NZ_VTEV01000003.1"/>
</dbReference>
<evidence type="ECO:0000313" key="2">
    <source>
        <dbReference type="Proteomes" id="UP000322524"/>
    </source>
</evidence>
<gene>
    <name evidence="1" type="ORF">FZC76_09420</name>
</gene>
<accession>A0A5D4T4R5</accession>
<dbReference type="EMBL" id="VTEV01000003">
    <property type="protein sequence ID" value="TYS69134.1"/>
    <property type="molecule type" value="Genomic_DNA"/>
</dbReference>
<organism evidence="1 2">
    <name type="scientific">Sutcliffiella horikoshii</name>
    <dbReference type="NCBI Taxonomy" id="79883"/>
    <lineage>
        <taxon>Bacteria</taxon>
        <taxon>Bacillati</taxon>
        <taxon>Bacillota</taxon>
        <taxon>Bacilli</taxon>
        <taxon>Bacillales</taxon>
        <taxon>Bacillaceae</taxon>
        <taxon>Sutcliffiella</taxon>
    </lineage>
</organism>
<dbReference type="OrthoDB" id="2354029at2"/>
<dbReference type="Proteomes" id="UP000322524">
    <property type="component" value="Unassembled WGS sequence"/>
</dbReference>
<dbReference type="AlphaFoldDB" id="A0A5D4T4R5"/>